<sequence>MTDHEENDEFSDLVSSRDAVPWPGDTFMIRERRNGRVLALADGQLCLEADISQAGNCHWLCVENNGWLGFRETELKRYLGHDFWWNFTADASRHDQYQYFQARRHPDGGYLLLAPRLGDLVQVTVGKDGNGLVTTKADGVTWEFMEV</sequence>
<accession>A0A9Q8VED7</accession>
<dbReference type="RefSeq" id="XP_047845672.1">
    <property type="nucleotide sequence ID" value="XM_047989667.1"/>
</dbReference>
<gene>
    <name evidence="1" type="ORF">JDV02_008102</name>
</gene>
<evidence type="ECO:0000313" key="2">
    <source>
        <dbReference type="Proteomes" id="UP000829364"/>
    </source>
</evidence>
<dbReference type="Proteomes" id="UP000829364">
    <property type="component" value="Chromosome 8"/>
</dbReference>
<dbReference type="PANTHER" id="PTHR39697">
    <property type="entry name" value="RICIN B LECTIN DOMAIN-CONTAINING PROTEIN-RELATED"/>
    <property type="match status" value="1"/>
</dbReference>
<dbReference type="AlphaFoldDB" id="A0A9Q8VED7"/>
<dbReference type="OrthoDB" id="5289641at2759"/>
<dbReference type="EMBL" id="CP086361">
    <property type="protein sequence ID" value="UNI22191.1"/>
    <property type="molecule type" value="Genomic_DNA"/>
</dbReference>
<name>A0A9Q8VED7_9HYPO</name>
<evidence type="ECO:0000313" key="1">
    <source>
        <dbReference type="EMBL" id="UNI22191.1"/>
    </source>
</evidence>
<proteinExistence type="predicted"/>
<dbReference type="GeneID" id="72070050"/>
<reference evidence="1" key="1">
    <citation type="submission" date="2021-11" db="EMBL/GenBank/DDBJ databases">
        <title>Purpureocillium_takamizusanense_genome.</title>
        <authorList>
            <person name="Nguyen N.-H."/>
        </authorList>
    </citation>
    <scope>NUCLEOTIDE SEQUENCE</scope>
    <source>
        <strain evidence="1">PT3</strain>
    </source>
</reference>
<dbReference type="PANTHER" id="PTHR39697:SF2">
    <property type="entry name" value="CYANOVIRIN-N DOMAIN-CONTAINING PROTEIN"/>
    <property type="match status" value="1"/>
</dbReference>
<dbReference type="KEGG" id="ptkz:JDV02_008102"/>
<organism evidence="1 2">
    <name type="scientific">Purpureocillium takamizusanense</name>
    <dbReference type="NCBI Taxonomy" id="2060973"/>
    <lineage>
        <taxon>Eukaryota</taxon>
        <taxon>Fungi</taxon>
        <taxon>Dikarya</taxon>
        <taxon>Ascomycota</taxon>
        <taxon>Pezizomycotina</taxon>
        <taxon>Sordariomycetes</taxon>
        <taxon>Hypocreomycetidae</taxon>
        <taxon>Hypocreales</taxon>
        <taxon>Ophiocordycipitaceae</taxon>
        <taxon>Purpureocillium</taxon>
    </lineage>
</organism>
<keyword evidence="2" id="KW-1185">Reference proteome</keyword>
<protein>
    <submittedName>
        <fullName evidence="1">Uncharacterized protein</fullName>
    </submittedName>
</protein>